<dbReference type="PANTHER" id="PTHR18841">
    <property type="entry name" value="VITELLINE MEMBRANE OUTER LAYER PROTEIN I-RELATED"/>
    <property type="match status" value="1"/>
</dbReference>
<dbReference type="Pfam" id="PF03762">
    <property type="entry name" value="VOMI"/>
    <property type="match status" value="1"/>
</dbReference>
<reference evidence="1" key="1">
    <citation type="submission" date="2022-12" db="EMBL/GenBank/DDBJ databases">
        <authorList>
            <person name="Alioto T."/>
            <person name="Alioto T."/>
            <person name="Gomez Garrido J."/>
        </authorList>
    </citation>
    <scope>NUCLEOTIDE SEQUENCE</scope>
</reference>
<dbReference type="SUPFAM" id="SSF51092">
    <property type="entry name" value="Vitelline membrane outer protein-I (VMO-I)"/>
    <property type="match status" value="1"/>
</dbReference>
<dbReference type="AlphaFoldDB" id="A0AA35K7P0"/>
<dbReference type="EMBL" id="OX395129">
    <property type="protein sequence ID" value="CAI5773271.1"/>
    <property type="molecule type" value="Genomic_DNA"/>
</dbReference>
<dbReference type="GO" id="GO:0005615">
    <property type="term" value="C:extracellular space"/>
    <property type="evidence" value="ECO:0007669"/>
    <property type="project" value="TreeGrafter"/>
</dbReference>
<sequence>FWKDDTSLNGIRLHCTDGKAIESTSGLLGSWSEIEKCKRGNLVSFSMSVEPPQGIFDDTAANNIHFMCDDGSTLKGKSPSWGNFGPWSSNCTTGFICGIQTKVEDNQNSSDMTGLND</sequence>
<organism evidence="1 2">
    <name type="scientific">Podarcis lilfordi</name>
    <name type="common">Lilford's wall lizard</name>
    <dbReference type="NCBI Taxonomy" id="74358"/>
    <lineage>
        <taxon>Eukaryota</taxon>
        <taxon>Metazoa</taxon>
        <taxon>Chordata</taxon>
        <taxon>Craniata</taxon>
        <taxon>Vertebrata</taxon>
        <taxon>Euteleostomi</taxon>
        <taxon>Lepidosauria</taxon>
        <taxon>Squamata</taxon>
        <taxon>Bifurcata</taxon>
        <taxon>Unidentata</taxon>
        <taxon>Episquamata</taxon>
        <taxon>Laterata</taxon>
        <taxon>Lacertibaenia</taxon>
        <taxon>Lacertidae</taxon>
        <taxon>Podarcis</taxon>
    </lineage>
</organism>
<dbReference type="PANTHER" id="PTHR18841:SF2">
    <property type="entry name" value="VITELLINE MEMBRANE OUTER LAYER PROTEIN 1 HOMOLOG"/>
    <property type="match status" value="1"/>
</dbReference>
<dbReference type="InterPro" id="IPR005515">
    <property type="entry name" value="VOMI"/>
</dbReference>
<evidence type="ECO:0000313" key="1">
    <source>
        <dbReference type="EMBL" id="CAI5773271.1"/>
    </source>
</evidence>
<dbReference type="InterPro" id="IPR036706">
    <property type="entry name" value="VOMI_sf"/>
</dbReference>
<name>A0AA35K7P0_9SAUR</name>
<evidence type="ECO:0000313" key="2">
    <source>
        <dbReference type="Proteomes" id="UP001178461"/>
    </source>
</evidence>
<dbReference type="Proteomes" id="UP001178461">
    <property type="component" value="Chromosome 4"/>
</dbReference>
<gene>
    <name evidence="1" type="ORF">PODLI_1B029429</name>
</gene>
<feature type="non-terminal residue" evidence="1">
    <location>
        <position position="117"/>
    </location>
</feature>
<keyword evidence="2" id="KW-1185">Reference proteome</keyword>
<accession>A0AA35K7P0</accession>
<protein>
    <recommendedName>
        <fullName evidence="3">Vitelline membrane outer layer 1 homolog</fullName>
    </recommendedName>
</protein>
<proteinExistence type="predicted"/>
<evidence type="ECO:0008006" key="3">
    <source>
        <dbReference type="Google" id="ProtNLM"/>
    </source>
</evidence>
<feature type="non-terminal residue" evidence="1">
    <location>
        <position position="1"/>
    </location>
</feature>
<dbReference type="Gene3D" id="2.100.10.20">
    <property type="entry name" value="Vitelline membrane outer layer protein I (VOMI)"/>
    <property type="match status" value="1"/>
</dbReference>